<protein>
    <recommendedName>
        <fullName evidence="2">Thoeris protein ThsA Macro domain-containing protein</fullName>
    </recommendedName>
</protein>
<dbReference type="EMBL" id="JACEGC010000048">
    <property type="protein sequence ID" value="MBC1195867.1"/>
    <property type="molecule type" value="Genomic_DNA"/>
</dbReference>
<evidence type="ECO:0000313" key="3">
    <source>
        <dbReference type="EMBL" id="MBC1195867.1"/>
    </source>
</evidence>
<evidence type="ECO:0000313" key="4">
    <source>
        <dbReference type="Proteomes" id="UP000525432"/>
    </source>
</evidence>
<comment type="caution">
    <text evidence="3">The sequence shown here is derived from an EMBL/GenBank/DDBJ whole genome shotgun (WGS) entry which is preliminary data.</text>
</comment>
<dbReference type="AlphaFoldDB" id="A0A841V560"/>
<sequence>MFQFLEKQKHPVILCALGFLLVITSYFEVADITKLQISRAASPIYPLYILGVFLIVISIFLYVFEENSADLFLGNSAFGWLTLGKVKRTKNGFSSIVNSSAINIIFGRIDTIESDADTSLIVLPSNEFFDDECINDKRSALGAFIQAKYPNQIEQIQHLLKERLVNLPSQDVEKETGILQKSFGVGTCIFLDQPLSSKQKILFLSVTTKRAGEGLRAEMSYIFKAVNKIQGIVADKRLSSVYVPLIGSGHGGLKKEVALFGMLLAVCDALTRPSGHSIKSFNIIVFQASEKDKPNVPPEIAKRLLKTTTGMFFN</sequence>
<keyword evidence="1" id="KW-0472">Membrane</keyword>
<name>A0A841V560_MICAE</name>
<dbReference type="InterPro" id="IPR045535">
    <property type="entry name" value="ThsA_Macro"/>
</dbReference>
<organism evidence="3 4">
    <name type="scientific">Microcystis aeruginosa BLCC-F158</name>
    <dbReference type="NCBI Taxonomy" id="2755316"/>
    <lineage>
        <taxon>Bacteria</taxon>
        <taxon>Bacillati</taxon>
        <taxon>Cyanobacteriota</taxon>
        <taxon>Cyanophyceae</taxon>
        <taxon>Oscillatoriophycideae</taxon>
        <taxon>Chroococcales</taxon>
        <taxon>Microcystaceae</taxon>
        <taxon>Microcystis</taxon>
    </lineage>
</organism>
<accession>A0A841V560</accession>
<dbReference type="RefSeq" id="WP_185239764.1">
    <property type="nucleotide sequence ID" value="NZ_JACEGC010000048.1"/>
</dbReference>
<reference evidence="3 4" key="1">
    <citation type="submission" date="2020-07" db="EMBL/GenBank/DDBJ databases">
        <title>Genomes of two Microcystis aeruginosa (Cyanobacteria) strains from Florida (USA) with disparate toxicogenic potential.</title>
        <authorList>
            <person name="Lefler F.W."/>
            <person name="Barbosa M."/>
            <person name="Berthold D.E."/>
            <person name="Laughinghouse H.D. IV."/>
        </authorList>
    </citation>
    <scope>NUCLEOTIDE SEQUENCE [LARGE SCALE GENOMIC DNA]</scope>
    <source>
        <strain evidence="3 4">BLCCF158</strain>
    </source>
</reference>
<gene>
    <name evidence="3" type="ORF">H0901_11490</name>
</gene>
<keyword evidence="1" id="KW-0812">Transmembrane</keyword>
<evidence type="ECO:0000259" key="2">
    <source>
        <dbReference type="Pfam" id="PF20016"/>
    </source>
</evidence>
<feature type="domain" description="Thoeris protein ThsA Macro" evidence="2">
    <location>
        <begin position="118"/>
        <end position="255"/>
    </location>
</feature>
<evidence type="ECO:0000256" key="1">
    <source>
        <dbReference type="SAM" id="Phobius"/>
    </source>
</evidence>
<keyword evidence="1" id="KW-1133">Transmembrane helix</keyword>
<dbReference type="SUPFAM" id="SSF52949">
    <property type="entry name" value="Macro domain-like"/>
    <property type="match status" value="1"/>
</dbReference>
<dbReference type="Proteomes" id="UP000525432">
    <property type="component" value="Unassembled WGS sequence"/>
</dbReference>
<dbReference type="Gene3D" id="3.40.220.10">
    <property type="entry name" value="Leucine Aminopeptidase, subunit E, domain 1"/>
    <property type="match status" value="1"/>
</dbReference>
<dbReference type="Pfam" id="PF20016">
    <property type="entry name" value="ThsA_Macro"/>
    <property type="match status" value="1"/>
</dbReference>
<dbReference type="InterPro" id="IPR043472">
    <property type="entry name" value="Macro_dom-like"/>
</dbReference>
<feature type="transmembrane region" description="Helical" evidence="1">
    <location>
        <begin position="12"/>
        <end position="32"/>
    </location>
</feature>
<feature type="transmembrane region" description="Helical" evidence="1">
    <location>
        <begin position="44"/>
        <end position="64"/>
    </location>
</feature>
<proteinExistence type="predicted"/>